<keyword evidence="3" id="KW-1185">Reference proteome</keyword>
<accession>A0ABX5NK00</accession>
<evidence type="ECO:0000313" key="2">
    <source>
        <dbReference type="EMBL" id="PYB69776.1"/>
    </source>
</evidence>
<dbReference type="Proteomes" id="UP000247536">
    <property type="component" value="Unassembled WGS sequence"/>
</dbReference>
<dbReference type="InterPro" id="IPR041698">
    <property type="entry name" value="Methyltransf_25"/>
</dbReference>
<dbReference type="GO" id="GO:0032259">
    <property type="term" value="P:methylation"/>
    <property type="evidence" value="ECO:0007669"/>
    <property type="project" value="UniProtKB-KW"/>
</dbReference>
<dbReference type="Gene3D" id="3.40.50.150">
    <property type="entry name" value="Vaccinia Virus protein VP39"/>
    <property type="match status" value="1"/>
</dbReference>
<dbReference type="EMBL" id="QJRY01000013">
    <property type="protein sequence ID" value="PYB69776.1"/>
    <property type="molecule type" value="Genomic_DNA"/>
</dbReference>
<dbReference type="InterPro" id="IPR029063">
    <property type="entry name" value="SAM-dependent_MTases_sf"/>
</dbReference>
<evidence type="ECO:0000259" key="1">
    <source>
        <dbReference type="Pfam" id="PF13649"/>
    </source>
</evidence>
<dbReference type="Pfam" id="PF13649">
    <property type="entry name" value="Methyltransf_25"/>
    <property type="match status" value="1"/>
</dbReference>
<dbReference type="GO" id="GO:0008168">
    <property type="term" value="F:methyltransferase activity"/>
    <property type="evidence" value="ECO:0007669"/>
    <property type="project" value="UniProtKB-KW"/>
</dbReference>
<evidence type="ECO:0000313" key="3">
    <source>
        <dbReference type="Proteomes" id="UP000247536"/>
    </source>
</evidence>
<gene>
    <name evidence="2" type="ORF">DMY87_23110</name>
</gene>
<dbReference type="RefSeq" id="WP_110794006.1">
    <property type="nucleotide sequence ID" value="NZ_QJRY01000013.1"/>
</dbReference>
<dbReference type="SUPFAM" id="SSF53335">
    <property type="entry name" value="S-adenosyl-L-methionine-dependent methyltransferases"/>
    <property type="match status" value="1"/>
</dbReference>
<protein>
    <submittedName>
        <fullName evidence="2">Methyltransferase type 11</fullName>
    </submittedName>
</protein>
<name>A0ABX5NK00_9HYPH</name>
<proteinExistence type="predicted"/>
<keyword evidence="2" id="KW-0489">Methyltransferase</keyword>
<sequence>MSGFDKDWLALREPADRQARAKPLMDALRRHLVAETGTPSLLDIGCGTGSTYRALSSLLPANTRWQLLDYDPQLLQEAARRIGTSDMVTMRQHDLNDLAALPLDGVSVVTASALFDLCSADFCSRFVNRLAEQAAGLYAALNYDGVMQWSVPHPLDGAVVESFNRHQRLDKGFGPALGPDATGHLRHSLEPLGYRVMTGESPWHLGPEQQALQVELLRGIEKPVSEIGVIDASDLKSWLAFRLAAVTAQNSSCVIGHSDLLAIRTR</sequence>
<organism evidence="2 3">
    <name type="scientific">Rhizobium wuzhouense</name>
    <dbReference type="NCBI Taxonomy" id="1986026"/>
    <lineage>
        <taxon>Bacteria</taxon>
        <taxon>Pseudomonadati</taxon>
        <taxon>Pseudomonadota</taxon>
        <taxon>Alphaproteobacteria</taxon>
        <taxon>Hyphomicrobiales</taxon>
        <taxon>Rhizobiaceae</taxon>
        <taxon>Rhizobium/Agrobacterium group</taxon>
        <taxon>Rhizobium</taxon>
    </lineage>
</organism>
<reference evidence="2 3" key="1">
    <citation type="submission" date="2018-06" db="EMBL/GenBank/DDBJ databases">
        <title>Rhizobium wuzhouense sp. nov., isolated from roots of Oryza officinalis.</title>
        <authorList>
            <person name="Yuan T."/>
        </authorList>
    </citation>
    <scope>NUCLEOTIDE SEQUENCE [LARGE SCALE GENOMIC DNA]</scope>
    <source>
        <strain evidence="2 3">W44</strain>
    </source>
</reference>
<feature type="domain" description="Methyltransferase" evidence="1">
    <location>
        <begin position="42"/>
        <end position="130"/>
    </location>
</feature>
<keyword evidence="2" id="KW-0808">Transferase</keyword>
<comment type="caution">
    <text evidence="2">The sequence shown here is derived from an EMBL/GenBank/DDBJ whole genome shotgun (WGS) entry which is preliminary data.</text>
</comment>